<feature type="domain" description="DUF2207" evidence="3">
    <location>
        <begin position="56"/>
        <end position="255"/>
    </location>
</feature>
<evidence type="ECO:0000259" key="3">
    <source>
        <dbReference type="Pfam" id="PF09972"/>
    </source>
</evidence>
<protein>
    <recommendedName>
        <fullName evidence="7">DUF2207 domain-containing protein</fullName>
    </recommendedName>
</protein>
<evidence type="ECO:0000256" key="2">
    <source>
        <dbReference type="SAM" id="Phobius"/>
    </source>
</evidence>
<feature type="domain" description="Predicted membrane protein YciQ-like C-terminal" evidence="4">
    <location>
        <begin position="342"/>
        <end position="566"/>
    </location>
</feature>
<dbReference type="InterPro" id="IPR048389">
    <property type="entry name" value="YciQ-like_C"/>
</dbReference>
<name>A0A512DD18_9CELL</name>
<keyword evidence="2" id="KW-0812">Transmembrane</keyword>
<accession>A0A512DD18</accession>
<feature type="transmembrane region" description="Helical" evidence="2">
    <location>
        <begin position="282"/>
        <end position="300"/>
    </location>
</feature>
<dbReference type="Pfam" id="PF09972">
    <property type="entry name" value="DUF2207"/>
    <property type="match status" value="1"/>
</dbReference>
<dbReference type="EMBL" id="BJYY01000013">
    <property type="protein sequence ID" value="GEO34363.1"/>
    <property type="molecule type" value="Genomic_DNA"/>
</dbReference>
<organism evidence="5 6">
    <name type="scientific">Cellulomonas aerilata</name>
    <dbReference type="NCBI Taxonomy" id="515326"/>
    <lineage>
        <taxon>Bacteria</taxon>
        <taxon>Bacillati</taxon>
        <taxon>Actinomycetota</taxon>
        <taxon>Actinomycetes</taxon>
        <taxon>Micrococcales</taxon>
        <taxon>Cellulomonadaceae</taxon>
        <taxon>Cellulomonas</taxon>
    </lineage>
</organism>
<feature type="transmembrane region" description="Helical" evidence="2">
    <location>
        <begin position="464"/>
        <end position="484"/>
    </location>
</feature>
<dbReference type="Pfam" id="PF20990">
    <property type="entry name" value="DUF2207_C"/>
    <property type="match status" value="1"/>
</dbReference>
<feature type="transmembrane region" description="Helical" evidence="2">
    <location>
        <begin position="490"/>
        <end position="511"/>
    </location>
</feature>
<keyword evidence="6" id="KW-1185">Reference proteome</keyword>
<keyword evidence="2" id="KW-1133">Transmembrane helix</keyword>
<keyword evidence="2" id="KW-0472">Membrane</keyword>
<dbReference type="AlphaFoldDB" id="A0A512DD18"/>
<evidence type="ECO:0000313" key="6">
    <source>
        <dbReference type="Proteomes" id="UP000321181"/>
    </source>
</evidence>
<evidence type="ECO:0000259" key="4">
    <source>
        <dbReference type="Pfam" id="PF20990"/>
    </source>
</evidence>
<dbReference type="OrthoDB" id="143710at2"/>
<feature type="transmembrane region" description="Helical" evidence="2">
    <location>
        <begin position="21"/>
        <end position="43"/>
    </location>
</feature>
<dbReference type="InterPro" id="IPR018702">
    <property type="entry name" value="DUF2207"/>
</dbReference>
<sequence>MGERRRRPDRAGSGRPPRRDTLFWLRVVAWALAGITMVLALVVRADRASAQTEGQEITRYSANVAVRADGVADVRLELTFDFGDEPGHGPFVTLPTRQAIAGDPERDRLFRITDVRASSDTAPDDLDVERTRQGLMLRIGDEDVDDVSGSHVYVVTYRVEGWVNPAGTRLTDDPRVVPPTGDELYLDVIGGAWEIPLSDVGVTVNGPAPVDEVLCFAGGDVGRPCTQGTDVDGDTATSSVAALRPGEPFTIVVVWPAGTFPGVRPIVGDAVDYTDPWVPTRTTGGTALLIAGVGSALAVARARRGGRDRAALGLPTGMVAGAPGGGGAFREHRPPVAVQSTPPDGVLPGELGTLLDEVADPRDVTATIVDLAVRGYLEIREVPGPPRDVPGDWELVEVSRDRSTLTAFESRLLADLFRKRDTVRMSRVRTTFASSMAAVQELLYAHVTERGWFTANPRTVRHRWYTVAVALLVLGIAGVGVAIAALVDGLALVGVALVVVGVVVLVCAGAAPARTAAGTEVLAQAVAFKRYLETADPDALRLVHGEDLFSRYLPYAIAFGVTDRWSGGFEALASRGESVPEPTWYRGVGVPYGVWGVGGFGQSVESFTAVTTQSISAATPASSGSSGSGGRGFAGGGVGGGGGGGW</sequence>
<feature type="region of interest" description="Disordered" evidence="1">
    <location>
        <begin position="618"/>
        <end position="646"/>
    </location>
</feature>
<dbReference type="Proteomes" id="UP000321181">
    <property type="component" value="Unassembled WGS sequence"/>
</dbReference>
<gene>
    <name evidence="5" type="ORF">CAE01nite_20880</name>
</gene>
<evidence type="ECO:0008006" key="7">
    <source>
        <dbReference type="Google" id="ProtNLM"/>
    </source>
</evidence>
<reference evidence="5 6" key="1">
    <citation type="submission" date="2019-07" db="EMBL/GenBank/DDBJ databases">
        <title>Whole genome shotgun sequence of Cellulomonas aerilata NBRC 106308.</title>
        <authorList>
            <person name="Hosoyama A."/>
            <person name="Uohara A."/>
            <person name="Ohji S."/>
            <person name="Ichikawa N."/>
        </authorList>
    </citation>
    <scope>NUCLEOTIDE SEQUENCE [LARGE SCALE GENOMIC DNA]</scope>
    <source>
        <strain evidence="5 6">NBRC 106308</strain>
    </source>
</reference>
<comment type="caution">
    <text evidence="5">The sequence shown here is derived from an EMBL/GenBank/DDBJ whole genome shotgun (WGS) entry which is preliminary data.</text>
</comment>
<evidence type="ECO:0000256" key="1">
    <source>
        <dbReference type="SAM" id="MobiDB-lite"/>
    </source>
</evidence>
<proteinExistence type="predicted"/>
<evidence type="ECO:0000313" key="5">
    <source>
        <dbReference type="EMBL" id="GEO34363.1"/>
    </source>
</evidence>
<feature type="compositionally biased region" description="Gly residues" evidence="1">
    <location>
        <begin position="626"/>
        <end position="646"/>
    </location>
</feature>